<dbReference type="HOGENOM" id="CLU_1897027_0_0_1"/>
<dbReference type="AlphaFoldDB" id="A0A0C9Y858"/>
<name>A0A0C9Y858_9AGAM</name>
<proteinExistence type="predicted"/>
<evidence type="ECO:0000256" key="1">
    <source>
        <dbReference type="SAM" id="MobiDB-lite"/>
    </source>
</evidence>
<dbReference type="EMBL" id="KN833758">
    <property type="protein sequence ID" value="KIK20865.1"/>
    <property type="molecule type" value="Genomic_DNA"/>
</dbReference>
<accession>A0A0C9Y858</accession>
<dbReference type="Proteomes" id="UP000054018">
    <property type="component" value="Unassembled WGS sequence"/>
</dbReference>
<evidence type="ECO:0000313" key="3">
    <source>
        <dbReference type="Proteomes" id="UP000054018"/>
    </source>
</evidence>
<protein>
    <submittedName>
        <fullName evidence="2">Uncharacterized protein</fullName>
    </submittedName>
</protein>
<organism evidence="2 3">
    <name type="scientific">Pisolithus microcarpus 441</name>
    <dbReference type="NCBI Taxonomy" id="765257"/>
    <lineage>
        <taxon>Eukaryota</taxon>
        <taxon>Fungi</taxon>
        <taxon>Dikarya</taxon>
        <taxon>Basidiomycota</taxon>
        <taxon>Agaricomycotina</taxon>
        <taxon>Agaricomycetes</taxon>
        <taxon>Agaricomycetidae</taxon>
        <taxon>Boletales</taxon>
        <taxon>Sclerodermatineae</taxon>
        <taxon>Pisolithaceae</taxon>
        <taxon>Pisolithus</taxon>
    </lineage>
</organism>
<gene>
    <name evidence="2" type="ORF">PISMIDRAFT_570233</name>
</gene>
<sequence>MPCVTATRHCHALIPDSHEVGGEGGGSSRLESALTSWYSWGTRARLLRDSRTHSLNRQTDGIAVAVLDDIWKSTEDDTLQVFNQVYMTSFKVTLRESLTFYVWQPSSPSSSHTVAAVRRTRPKFRRRTGQGRAR</sequence>
<reference evidence="3" key="2">
    <citation type="submission" date="2015-01" db="EMBL/GenBank/DDBJ databases">
        <title>Evolutionary Origins and Diversification of the Mycorrhizal Mutualists.</title>
        <authorList>
            <consortium name="DOE Joint Genome Institute"/>
            <consortium name="Mycorrhizal Genomics Consortium"/>
            <person name="Kohler A."/>
            <person name="Kuo A."/>
            <person name="Nagy L.G."/>
            <person name="Floudas D."/>
            <person name="Copeland A."/>
            <person name="Barry K.W."/>
            <person name="Cichocki N."/>
            <person name="Veneault-Fourrey C."/>
            <person name="LaButti K."/>
            <person name="Lindquist E.A."/>
            <person name="Lipzen A."/>
            <person name="Lundell T."/>
            <person name="Morin E."/>
            <person name="Murat C."/>
            <person name="Riley R."/>
            <person name="Ohm R."/>
            <person name="Sun H."/>
            <person name="Tunlid A."/>
            <person name="Henrissat B."/>
            <person name="Grigoriev I.V."/>
            <person name="Hibbett D.S."/>
            <person name="Martin F."/>
        </authorList>
    </citation>
    <scope>NUCLEOTIDE SEQUENCE [LARGE SCALE GENOMIC DNA]</scope>
    <source>
        <strain evidence="3">441</strain>
    </source>
</reference>
<feature type="compositionally biased region" description="Basic residues" evidence="1">
    <location>
        <begin position="118"/>
        <end position="134"/>
    </location>
</feature>
<reference evidence="2 3" key="1">
    <citation type="submission" date="2014-04" db="EMBL/GenBank/DDBJ databases">
        <authorList>
            <consortium name="DOE Joint Genome Institute"/>
            <person name="Kuo A."/>
            <person name="Kohler A."/>
            <person name="Costa M.D."/>
            <person name="Nagy L.G."/>
            <person name="Floudas D."/>
            <person name="Copeland A."/>
            <person name="Barry K.W."/>
            <person name="Cichocki N."/>
            <person name="Veneault-Fourrey C."/>
            <person name="LaButti K."/>
            <person name="Lindquist E.A."/>
            <person name="Lipzen A."/>
            <person name="Lundell T."/>
            <person name="Morin E."/>
            <person name="Murat C."/>
            <person name="Sun H."/>
            <person name="Tunlid A."/>
            <person name="Henrissat B."/>
            <person name="Grigoriev I.V."/>
            <person name="Hibbett D.S."/>
            <person name="Martin F."/>
            <person name="Nordberg H.P."/>
            <person name="Cantor M.N."/>
            <person name="Hua S.X."/>
        </authorList>
    </citation>
    <scope>NUCLEOTIDE SEQUENCE [LARGE SCALE GENOMIC DNA]</scope>
    <source>
        <strain evidence="2 3">441</strain>
    </source>
</reference>
<keyword evidence="3" id="KW-1185">Reference proteome</keyword>
<feature type="region of interest" description="Disordered" evidence="1">
    <location>
        <begin position="105"/>
        <end position="134"/>
    </location>
</feature>
<evidence type="ECO:0000313" key="2">
    <source>
        <dbReference type="EMBL" id="KIK20865.1"/>
    </source>
</evidence>